<dbReference type="HAMAP" id="MF_00966">
    <property type="entry name" value="G6PD"/>
    <property type="match status" value="1"/>
</dbReference>
<evidence type="ECO:0000256" key="20">
    <source>
        <dbReference type="RuleBase" id="RU000682"/>
    </source>
</evidence>
<gene>
    <name evidence="24" type="ORF">NQ315_004109</name>
</gene>
<dbReference type="GO" id="GO:0050661">
    <property type="term" value="F:NADP binding"/>
    <property type="evidence" value="ECO:0007669"/>
    <property type="project" value="InterPro"/>
</dbReference>
<keyword evidence="13 21" id="KW-0560">Oxidoreductase</keyword>
<dbReference type="SUPFAM" id="SSF55347">
    <property type="entry name" value="Glyceraldehyde-3-phosphate dehydrogenase-like, C-terminal domain"/>
    <property type="match status" value="1"/>
</dbReference>
<evidence type="ECO:0000256" key="8">
    <source>
        <dbReference type="ARBA" id="ARBA00022473"/>
    </source>
</evidence>
<dbReference type="SMART" id="SM00389">
    <property type="entry name" value="HOX"/>
    <property type="match status" value="1"/>
</dbReference>
<feature type="region of interest" description="Disordered" evidence="22">
    <location>
        <begin position="585"/>
        <end position="668"/>
    </location>
</feature>
<evidence type="ECO:0000256" key="4">
    <source>
        <dbReference type="ARBA" id="ARBA00004937"/>
    </source>
</evidence>
<evidence type="ECO:0000313" key="25">
    <source>
        <dbReference type="Proteomes" id="UP001159042"/>
    </source>
</evidence>
<dbReference type="InterPro" id="IPR019796">
    <property type="entry name" value="G6P_DH_AS"/>
</dbReference>
<dbReference type="EMBL" id="JANEYG010000007">
    <property type="protein sequence ID" value="KAJ8922174.1"/>
    <property type="molecule type" value="Genomic_DNA"/>
</dbReference>
<evidence type="ECO:0000256" key="18">
    <source>
        <dbReference type="ARBA" id="ARBA00047696"/>
    </source>
</evidence>
<dbReference type="CDD" id="cd00086">
    <property type="entry name" value="homeodomain"/>
    <property type="match status" value="1"/>
</dbReference>
<dbReference type="GO" id="GO:0009051">
    <property type="term" value="P:pentose-phosphate shunt, oxidative branch"/>
    <property type="evidence" value="ECO:0007669"/>
    <property type="project" value="TreeGrafter"/>
</dbReference>
<dbReference type="InterPro" id="IPR001282">
    <property type="entry name" value="G6P_DH"/>
</dbReference>
<dbReference type="EC" id="1.1.1.49" evidence="6 21"/>
<dbReference type="InterPro" id="IPR009057">
    <property type="entry name" value="Homeodomain-like_sf"/>
</dbReference>
<sequence length="764" mass="86554">MQGAVFLRPERCNPESELSFPGFGSGCGGSTSSMAYLKSAPYPVPGLGLHGLPVDSLHSSMGGYPSDKLLPPNTVICGYARTEMTVNDIRTNCEQHMNVAPEETDLIGKFWEMNHYLSGQYNRKEDFGKLNSKLCRFERCGAANRLFHLALPPSIFEVVTANIRHECMSQKGWTRIIIEKPFGRDSSTFKQLSDHLAVFFTEQQIYRMDHYLGKEMVQNFIMLRFGNRIFHPSWNRDNIASVQISFKEPFGTYGRGGYFDEIGIIRDVMQNHLLQILTYVAMEKPSSYSTDEIRDEKVKVLKCIKELTMNDVVLGQYVGDPEGEGEAKYGYLDDPTVPKDSTTPTYAMVVIKIHNERWDGIPFIVKGGKALDARKAEVRIQFKDVPGDIFNGAAKRNEMIIRVQPGEALYVKLMVKTPGMSFEMDETELDLTYGNRYAGVKLPDAYERLILDAFNGSQVHFVRDDEVREAWRIFTPLLKQIEAHNVKPIPYKFGSRGPKEADQLLTKHDFVYSDTYQWPGDTSNQRKQRRERTTFTRAQLDVLEALFGKTRYPDIFMREEVALKINLPESRVQVWFKNRRAKCRQQQKQHTQQQSVEKTAKLKSKTATIITKSSPSTPVSVSSNNNTSTSSSASSPSMHTSQQLRDSPNYVKPHVLPTCSSTSSPTVAGSTYTNSANSSIWSPASIDSFSLDQHRWCSSTQAAVLSTTNSTTSCYNNYPYYSNMEYIGSSSMNHSQFGENSLEPSWTKTRDESSWLYNGGWDRK</sequence>
<dbReference type="Gene3D" id="1.10.10.60">
    <property type="entry name" value="Homeodomain-like"/>
    <property type="match status" value="1"/>
</dbReference>
<dbReference type="Gene3D" id="3.30.360.10">
    <property type="entry name" value="Dihydrodipicolinate Reductase, domain 2"/>
    <property type="match status" value="1"/>
</dbReference>
<dbReference type="GO" id="GO:0000977">
    <property type="term" value="F:RNA polymerase II transcription regulatory region sequence-specific DNA binding"/>
    <property type="evidence" value="ECO:0007669"/>
    <property type="project" value="UniProtKB-ARBA"/>
</dbReference>
<keyword evidence="11 21" id="KW-0521">NADP</keyword>
<keyword evidence="9" id="KW-0963">Cytoplasm</keyword>
<keyword evidence="25" id="KW-1185">Reference proteome</keyword>
<evidence type="ECO:0000256" key="5">
    <source>
        <dbReference type="ARBA" id="ARBA00009975"/>
    </source>
</evidence>
<dbReference type="Gene3D" id="3.40.50.720">
    <property type="entry name" value="NAD(P)-binding Rossmann-like Domain"/>
    <property type="match status" value="1"/>
</dbReference>
<evidence type="ECO:0000259" key="23">
    <source>
        <dbReference type="PROSITE" id="PS50071"/>
    </source>
</evidence>
<protein>
    <recommendedName>
        <fullName evidence="7 21">Glucose-6-phosphate 1-dehydrogenase</fullName>
        <ecNumber evidence="6 21">1.1.1.49</ecNumber>
    </recommendedName>
</protein>
<comment type="similarity">
    <text evidence="5 21">Belongs to the glucose-6-phosphate dehydrogenase family.</text>
</comment>
<evidence type="ECO:0000256" key="3">
    <source>
        <dbReference type="ARBA" id="ARBA00004514"/>
    </source>
</evidence>
<dbReference type="PANTHER" id="PTHR23429:SF0">
    <property type="entry name" value="GLUCOSE-6-PHOSPHATE 1-DEHYDROGENASE"/>
    <property type="match status" value="1"/>
</dbReference>
<comment type="subcellular location">
    <subcellularLocation>
        <location evidence="3">Cytoplasm</location>
        <location evidence="3">Cytosol</location>
    </subcellularLocation>
    <subcellularLocation>
        <location evidence="2 19 20">Nucleus</location>
    </subcellularLocation>
</comment>
<evidence type="ECO:0000256" key="16">
    <source>
        <dbReference type="ARBA" id="ARBA00023242"/>
    </source>
</evidence>
<organism evidence="24 25">
    <name type="scientific">Exocentrus adspersus</name>
    <dbReference type="NCBI Taxonomy" id="1586481"/>
    <lineage>
        <taxon>Eukaryota</taxon>
        <taxon>Metazoa</taxon>
        <taxon>Ecdysozoa</taxon>
        <taxon>Arthropoda</taxon>
        <taxon>Hexapoda</taxon>
        <taxon>Insecta</taxon>
        <taxon>Pterygota</taxon>
        <taxon>Neoptera</taxon>
        <taxon>Endopterygota</taxon>
        <taxon>Coleoptera</taxon>
        <taxon>Polyphaga</taxon>
        <taxon>Cucujiformia</taxon>
        <taxon>Chrysomeloidea</taxon>
        <taxon>Cerambycidae</taxon>
        <taxon>Lamiinae</taxon>
        <taxon>Acanthocinini</taxon>
        <taxon>Exocentrus</taxon>
    </lineage>
</organism>
<dbReference type="PRINTS" id="PR00079">
    <property type="entry name" value="G6PDHDRGNASE"/>
</dbReference>
<evidence type="ECO:0000256" key="2">
    <source>
        <dbReference type="ARBA" id="ARBA00004123"/>
    </source>
</evidence>
<feature type="compositionally biased region" description="Polar residues" evidence="22">
    <location>
        <begin position="658"/>
        <end position="668"/>
    </location>
</feature>
<dbReference type="GO" id="GO:0005634">
    <property type="term" value="C:nucleus"/>
    <property type="evidence" value="ECO:0007669"/>
    <property type="project" value="UniProtKB-SubCell"/>
</dbReference>
<dbReference type="PROSITE" id="PS50071">
    <property type="entry name" value="HOMEOBOX_2"/>
    <property type="match status" value="1"/>
</dbReference>
<dbReference type="FunFam" id="1.10.10.60:FF:000068">
    <property type="entry name" value="Orthodenticle homeobox 1"/>
    <property type="match status" value="1"/>
</dbReference>
<evidence type="ECO:0000256" key="19">
    <source>
        <dbReference type="PROSITE-ProRule" id="PRU00108"/>
    </source>
</evidence>
<evidence type="ECO:0000256" key="7">
    <source>
        <dbReference type="ARBA" id="ARBA00020444"/>
    </source>
</evidence>
<evidence type="ECO:0000256" key="9">
    <source>
        <dbReference type="ARBA" id="ARBA00022490"/>
    </source>
</evidence>
<keyword evidence="12" id="KW-0524">Neurogenesis</keyword>
<dbReference type="Proteomes" id="UP001159042">
    <property type="component" value="Unassembled WGS sequence"/>
</dbReference>
<feature type="DNA-binding region" description="Homeobox" evidence="19">
    <location>
        <begin position="528"/>
        <end position="587"/>
    </location>
</feature>
<evidence type="ECO:0000256" key="14">
    <source>
        <dbReference type="ARBA" id="ARBA00023125"/>
    </source>
</evidence>
<dbReference type="InterPro" id="IPR001356">
    <property type="entry name" value="HD"/>
</dbReference>
<reference evidence="24 25" key="1">
    <citation type="journal article" date="2023" name="Insect Mol. Biol.">
        <title>Genome sequencing provides insights into the evolution of gene families encoding plant cell wall-degrading enzymes in longhorned beetles.</title>
        <authorList>
            <person name="Shin N.R."/>
            <person name="Okamura Y."/>
            <person name="Kirsch R."/>
            <person name="Pauchet Y."/>
        </authorList>
    </citation>
    <scope>NUCLEOTIDE SEQUENCE [LARGE SCALE GENOMIC DNA]</scope>
    <source>
        <strain evidence="24">EAD_L_NR</strain>
    </source>
</reference>
<dbReference type="SUPFAM" id="SSF51735">
    <property type="entry name" value="NAD(P)-binding Rossmann-fold domains"/>
    <property type="match status" value="1"/>
</dbReference>
<evidence type="ECO:0000256" key="10">
    <source>
        <dbReference type="ARBA" id="ARBA00022526"/>
    </source>
</evidence>
<evidence type="ECO:0000256" key="21">
    <source>
        <dbReference type="RuleBase" id="RU362120"/>
    </source>
</evidence>
<evidence type="ECO:0000256" key="17">
    <source>
        <dbReference type="ARBA" id="ARBA00023277"/>
    </source>
</evidence>
<dbReference type="Pfam" id="PF00479">
    <property type="entry name" value="G6PD_N"/>
    <property type="match status" value="1"/>
</dbReference>
<dbReference type="GO" id="GO:0045944">
    <property type="term" value="P:positive regulation of transcription by RNA polymerase II"/>
    <property type="evidence" value="ECO:0007669"/>
    <property type="project" value="UniProtKB-ARBA"/>
</dbReference>
<comment type="caution">
    <text evidence="24">The sequence shown here is derived from an EMBL/GenBank/DDBJ whole genome shotgun (WGS) entry which is preliminary data.</text>
</comment>
<dbReference type="Pfam" id="PF00046">
    <property type="entry name" value="Homeodomain"/>
    <property type="match status" value="1"/>
</dbReference>
<evidence type="ECO:0000256" key="13">
    <source>
        <dbReference type="ARBA" id="ARBA00023002"/>
    </source>
</evidence>
<keyword evidence="8" id="KW-0217">Developmental protein</keyword>
<dbReference type="GO" id="GO:0007399">
    <property type="term" value="P:nervous system development"/>
    <property type="evidence" value="ECO:0007669"/>
    <property type="project" value="UniProtKB-KW"/>
</dbReference>
<accession>A0AAV8W6U4</accession>
<dbReference type="PROSITE" id="PS00027">
    <property type="entry name" value="HOMEOBOX_1"/>
    <property type="match status" value="1"/>
</dbReference>
<dbReference type="Pfam" id="PF02781">
    <property type="entry name" value="G6PD_C"/>
    <property type="match status" value="1"/>
</dbReference>
<evidence type="ECO:0000256" key="22">
    <source>
        <dbReference type="SAM" id="MobiDB-lite"/>
    </source>
</evidence>
<name>A0AAV8W6U4_9CUCU</name>
<dbReference type="AlphaFoldDB" id="A0AAV8W6U4"/>
<dbReference type="GO" id="GO:0006006">
    <property type="term" value="P:glucose metabolic process"/>
    <property type="evidence" value="ECO:0007669"/>
    <property type="project" value="UniProtKB-KW"/>
</dbReference>
<dbReference type="InterPro" id="IPR036291">
    <property type="entry name" value="NAD(P)-bd_dom_sf"/>
</dbReference>
<evidence type="ECO:0000256" key="6">
    <source>
        <dbReference type="ARBA" id="ARBA00013019"/>
    </source>
</evidence>
<dbReference type="SUPFAM" id="SSF46689">
    <property type="entry name" value="Homeodomain-like"/>
    <property type="match status" value="1"/>
</dbReference>
<dbReference type="InterPro" id="IPR022675">
    <property type="entry name" value="G6P_DH_C"/>
</dbReference>
<evidence type="ECO:0000256" key="1">
    <source>
        <dbReference type="ARBA" id="ARBA00002914"/>
    </source>
</evidence>
<dbReference type="GO" id="GO:0000981">
    <property type="term" value="F:DNA-binding transcription factor activity, RNA polymerase II-specific"/>
    <property type="evidence" value="ECO:0007669"/>
    <property type="project" value="InterPro"/>
</dbReference>
<dbReference type="InterPro" id="IPR017970">
    <property type="entry name" value="Homeobox_CS"/>
</dbReference>
<dbReference type="GO" id="GO:0005829">
    <property type="term" value="C:cytosol"/>
    <property type="evidence" value="ECO:0007669"/>
    <property type="project" value="UniProtKB-SubCell"/>
</dbReference>
<evidence type="ECO:0000256" key="15">
    <source>
        <dbReference type="ARBA" id="ARBA00023155"/>
    </source>
</evidence>
<evidence type="ECO:0000256" key="12">
    <source>
        <dbReference type="ARBA" id="ARBA00022902"/>
    </source>
</evidence>
<keyword evidence="16 19" id="KW-0539">Nucleus</keyword>
<comment type="function">
    <text evidence="1">Cytosolic glucose-6-phosphate dehydrogenase that catalyzes the first and rate-limiting step of the oxidative branch within the pentose phosphate pathway/shunt, an alternative route to glycolysis for the dissimilation of carbohydrates and a major source of reducing power and metabolic intermediates for fatty acid and nucleic acid biosynthetic processes.</text>
</comment>
<feature type="domain" description="Homeobox" evidence="23">
    <location>
        <begin position="526"/>
        <end position="586"/>
    </location>
</feature>
<keyword evidence="17 21" id="KW-0119">Carbohydrate metabolism</keyword>
<dbReference type="GO" id="GO:0004345">
    <property type="term" value="F:glucose-6-phosphate dehydrogenase activity"/>
    <property type="evidence" value="ECO:0007669"/>
    <property type="project" value="UniProtKB-EC"/>
</dbReference>
<dbReference type="FunFam" id="3.30.360.10:FF:000013">
    <property type="entry name" value="Glucose-6-phosphate 1-dehydrogenase"/>
    <property type="match status" value="1"/>
</dbReference>
<dbReference type="PANTHER" id="PTHR23429">
    <property type="entry name" value="GLUCOSE-6-PHOSPHATE 1-DEHYDROGENASE G6PD"/>
    <property type="match status" value="1"/>
</dbReference>
<comment type="pathway">
    <text evidence="4 21">Carbohydrate degradation; pentose phosphate pathway; D-ribulose 5-phosphate from D-glucose 6-phosphate (oxidative stage): step 1/3.</text>
</comment>
<dbReference type="PROSITE" id="PS00069">
    <property type="entry name" value="G6P_DEHYDROGENASE"/>
    <property type="match status" value="1"/>
</dbReference>
<dbReference type="NCBIfam" id="TIGR00871">
    <property type="entry name" value="zwf"/>
    <property type="match status" value="1"/>
</dbReference>
<keyword evidence="15 19" id="KW-0371">Homeobox</keyword>
<keyword evidence="14 19" id="KW-0238">DNA-binding</keyword>
<comment type="catalytic activity">
    <reaction evidence="18">
        <text>D-glucose 6-phosphate + NADP(+) = 6-phospho-D-glucono-1,5-lactone + NADPH + H(+)</text>
        <dbReference type="Rhea" id="RHEA:15841"/>
        <dbReference type="ChEBI" id="CHEBI:15378"/>
        <dbReference type="ChEBI" id="CHEBI:57783"/>
        <dbReference type="ChEBI" id="CHEBI:57955"/>
        <dbReference type="ChEBI" id="CHEBI:58349"/>
        <dbReference type="ChEBI" id="CHEBI:61548"/>
        <dbReference type="EC" id="1.1.1.49"/>
    </reaction>
    <physiologicalReaction direction="left-to-right" evidence="18">
        <dbReference type="Rhea" id="RHEA:15842"/>
    </physiologicalReaction>
</comment>
<feature type="compositionally biased region" description="Low complexity" evidence="22">
    <location>
        <begin position="605"/>
        <end position="637"/>
    </location>
</feature>
<evidence type="ECO:0000256" key="11">
    <source>
        <dbReference type="ARBA" id="ARBA00022857"/>
    </source>
</evidence>
<dbReference type="InterPro" id="IPR022674">
    <property type="entry name" value="G6P_DH_NAD-bd"/>
</dbReference>
<evidence type="ECO:0000313" key="24">
    <source>
        <dbReference type="EMBL" id="KAJ8922174.1"/>
    </source>
</evidence>
<comment type="function">
    <text evidence="21">Catalyzes the rate-limiting step of the oxidative pentose-phosphate pathway, which represents a route for the dissimilation of carbohydrates besides glycolysis.</text>
</comment>
<proteinExistence type="inferred from homology"/>
<keyword evidence="10 21" id="KW-0313">Glucose metabolism</keyword>